<accession>A0A2A6B4E2</accession>
<accession>A0A8R1V2U7</accession>
<dbReference type="EnsemblMetazoa" id="PPA44802.1">
    <property type="protein sequence ID" value="PPA44802.1"/>
    <property type="gene ID" value="WBGene00283171"/>
</dbReference>
<evidence type="ECO:0000256" key="1">
    <source>
        <dbReference type="SAM" id="MobiDB-lite"/>
    </source>
</evidence>
<evidence type="ECO:0000313" key="2">
    <source>
        <dbReference type="EnsemblMetazoa" id="PPA44802.1"/>
    </source>
</evidence>
<feature type="region of interest" description="Disordered" evidence="1">
    <location>
        <begin position="121"/>
        <end position="164"/>
    </location>
</feature>
<proteinExistence type="predicted"/>
<dbReference type="AlphaFoldDB" id="A0A2A6B4E2"/>
<sequence>MYYDGSETNLEIRRKEIRNTLMTTLLAGMPRMAAHRYCASLGDCVEVSRCVFSTISPAELCTIATILWYRINGSHLHRQYRGQSLVLDPDQLRGSPRSLDVLGDDAANGLTDHLHLNVNSGIFKSRPPGGNGNGEESVDQNSLRIRKNSSYRDESGLQKETLTD</sequence>
<organism evidence="2 3">
    <name type="scientific">Pristionchus pacificus</name>
    <name type="common">Parasitic nematode worm</name>
    <dbReference type="NCBI Taxonomy" id="54126"/>
    <lineage>
        <taxon>Eukaryota</taxon>
        <taxon>Metazoa</taxon>
        <taxon>Ecdysozoa</taxon>
        <taxon>Nematoda</taxon>
        <taxon>Chromadorea</taxon>
        <taxon>Rhabditida</taxon>
        <taxon>Rhabditina</taxon>
        <taxon>Diplogasteromorpha</taxon>
        <taxon>Diplogasteroidea</taxon>
        <taxon>Neodiplogasteridae</taxon>
        <taxon>Pristionchus</taxon>
    </lineage>
</organism>
<keyword evidence="3" id="KW-1185">Reference proteome</keyword>
<dbReference type="Proteomes" id="UP000005239">
    <property type="component" value="Unassembled WGS sequence"/>
</dbReference>
<reference evidence="2" key="2">
    <citation type="submission" date="2022-06" db="UniProtKB">
        <authorList>
            <consortium name="EnsemblMetazoa"/>
        </authorList>
    </citation>
    <scope>IDENTIFICATION</scope>
    <source>
        <strain evidence="2">PS312</strain>
    </source>
</reference>
<name>A0A2A6B4E2_PRIPA</name>
<gene>
    <name evidence="2" type="primary">WBGene00283171</name>
</gene>
<evidence type="ECO:0000313" key="3">
    <source>
        <dbReference type="Proteomes" id="UP000005239"/>
    </source>
</evidence>
<protein>
    <submittedName>
        <fullName evidence="2">Uncharacterized protein</fullName>
    </submittedName>
</protein>
<reference evidence="3" key="1">
    <citation type="journal article" date="2008" name="Nat. Genet.">
        <title>The Pristionchus pacificus genome provides a unique perspective on nematode lifestyle and parasitism.</title>
        <authorList>
            <person name="Dieterich C."/>
            <person name="Clifton S.W."/>
            <person name="Schuster L.N."/>
            <person name="Chinwalla A."/>
            <person name="Delehaunty K."/>
            <person name="Dinkelacker I."/>
            <person name="Fulton L."/>
            <person name="Fulton R."/>
            <person name="Godfrey J."/>
            <person name="Minx P."/>
            <person name="Mitreva M."/>
            <person name="Roeseler W."/>
            <person name="Tian H."/>
            <person name="Witte H."/>
            <person name="Yang S.P."/>
            <person name="Wilson R.K."/>
            <person name="Sommer R.J."/>
        </authorList>
    </citation>
    <scope>NUCLEOTIDE SEQUENCE [LARGE SCALE GENOMIC DNA]</scope>
    <source>
        <strain evidence="3">PS312</strain>
    </source>
</reference>
<feature type="compositionally biased region" description="Basic and acidic residues" evidence="1">
    <location>
        <begin position="150"/>
        <end position="164"/>
    </location>
</feature>